<accession>A0ABX8YBW5</accession>
<dbReference type="EMBL" id="CP080764">
    <property type="protein sequence ID" value="QYY43122.1"/>
    <property type="molecule type" value="Genomic_DNA"/>
</dbReference>
<organism evidence="1 2">
    <name type="scientific">Aneurinibacillus thermoaerophilus</name>
    <dbReference type="NCBI Taxonomy" id="143495"/>
    <lineage>
        <taxon>Bacteria</taxon>
        <taxon>Bacillati</taxon>
        <taxon>Bacillota</taxon>
        <taxon>Bacilli</taxon>
        <taxon>Bacillales</taxon>
        <taxon>Paenibacillaceae</taxon>
        <taxon>Aneurinibacillus group</taxon>
        <taxon>Aneurinibacillus</taxon>
    </lineage>
</organism>
<dbReference type="GeneID" id="97140145"/>
<reference evidence="1 2" key="1">
    <citation type="submission" date="2021-08" db="EMBL/GenBank/DDBJ databases">
        <title>Complete genome sequence of the strain Aneurinibacillus thermoaerophilus CCM 8960.</title>
        <authorList>
            <person name="Musilova J."/>
            <person name="Kourilova X."/>
            <person name="Pernicova I."/>
            <person name="Bezdicek M."/>
            <person name="Lengerova M."/>
            <person name="Obruca S."/>
            <person name="Sedlar K."/>
        </authorList>
    </citation>
    <scope>NUCLEOTIDE SEQUENCE [LARGE SCALE GENOMIC DNA]</scope>
    <source>
        <strain evidence="1 2">CCM 8960</strain>
    </source>
</reference>
<keyword evidence="2" id="KW-1185">Reference proteome</keyword>
<dbReference type="RefSeq" id="WP_057900018.1">
    <property type="nucleotide sequence ID" value="NZ_CP080764.1"/>
</dbReference>
<sequence length="61" mass="7402">MNKQQLEQQLWNQLQTNHRLLDRMEILADKLDLYRAFIQANGLTEAFIDFENRCKDLELKH</sequence>
<proteinExistence type="predicted"/>
<evidence type="ECO:0008006" key="3">
    <source>
        <dbReference type="Google" id="ProtNLM"/>
    </source>
</evidence>
<evidence type="ECO:0000313" key="1">
    <source>
        <dbReference type="EMBL" id="QYY43122.1"/>
    </source>
</evidence>
<evidence type="ECO:0000313" key="2">
    <source>
        <dbReference type="Proteomes" id="UP000826616"/>
    </source>
</evidence>
<dbReference type="Proteomes" id="UP000826616">
    <property type="component" value="Chromosome"/>
</dbReference>
<name>A0ABX8YBW5_ANETH</name>
<protein>
    <recommendedName>
        <fullName evidence="3">Fur-regulated basic protein A</fullName>
    </recommendedName>
</protein>
<gene>
    <name evidence="1" type="ORF">K3F53_02075</name>
</gene>